<dbReference type="AlphaFoldDB" id="A0A2M7BFF4"/>
<comment type="caution">
    <text evidence="1">The sequence shown here is derived from an EMBL/GenBank/DDBJ whole genome shotgun (WGS) entry which is preliminary data.</text>
</comment>
<protein>
    <submittedName>
        <fullName evidence="1">Uncharacterized protein</fullName>
    </submittedName>
</protein>
<evidence type="ECO:0000313" key="1">
    <source>
        <dbReference type="EMBL" id="PIV01851.1"/>
    </source>
</evidence>
<dbReference type="Proteomes" id="UP000230399">
    <property type="component" value="Unassembled WGS sequence"/>
</dbReference>
<reference evidence="2" key="1">
    <citation type="submission" date="2017-09" db="EMBL/GenBank/DDBJ databases">
        <title>Depth-based differentiation of microbial function through sediment-hosted aquifers and enrichment of novel symbionts in the deep terrestrial subsurface.</title>
        <authorList>
            <person name="Probst A.J."/>
            <person name="Ladd B."/>
            <person name="Jarett J.K."/>
            <person name="Geller-Mcgrath D.E."/>
            <person name="Sieber C.M.K."/>
            <person name="Emerson J.B."/>
            <person name="Anantharaman K."/>
            <person name="Thomas B.C."/>
            <person name="Malmstrom R."/>
            <person name="Stieglmeier M."/>
            <person name="Klingl A."/>
            <person name="Woyke T."/>
            <person name="Ryan C.M."/>
            <person name="Banfield J.F."/>
        </authorList>
    </citation>
    <scope>NUCLEOTIDE SEQUENCE [LARGE SCALE GENOMIC DNA]</scope>
</reference>
<name>A0A2M7BFF4_9BACT</name>
<accession>A0A2M7BFF4</accession>
<dbReference type="EMBL" id="PEVD01000013">
    <property type="protein sequence ID" value="PIV01851.1"/>
    <property type="molecule type" value="Genomic_DNA"/>
</dbReference>
<organism evidence="1 2">
    <name type="scientific">Candidatus Shapirobacteria bacterium CG03_land_8_20_14_0_80_40_19</name>
    <dbReference type="NCBI Taxonomy" id="1974880"/>
    <lineage>
        <taxon>Bacteria</taxon>
        <taxon>Candidatus Shapironibacteriota</taxon>
    </lineage>
</organism>
<proteinExistence type="predicted"/>
<sequence length="299" mass="32700">MSNYSNQVPNPRPLRLACPTLQVVCRRAKHVGQANFQNFWSLGIGHCLEIRSIRSIRVILVCLFAYLLICLLPKKVLANMQSDNYVLQMPNLNYASGDIGSSAYKLGFTGGELAVGPYSKTGYKLGAGFWYIKTITPFSFTVSNSVIEFDVLSTDQPKTASTTLTVSAGGSGGYQVTAEENHEMMVYSVGALIPDITGDNSDITEDTAGKWTEITTYGFGYSLYGNDVVTPFPTAAPPNYTDFKQFANTSKSETPKVIMTSDQVGKNREAEVVYKINISAVQSAGRYQNVITYIATPTY</sequence>
<gene>
    <name evidence="1" type="ORF">COS55_00935</name>
</gene>
<evidence type="ECO:0000313" key="2">
    <source>
        <dbReference type="Proteomes" id="UP000230399"/>
    </source>
</evidence>